<name>A0A9P4QB11_9PEZI</name>
<dbReference type="AlphaFoldDB" id="A0A9P4QB11"/>
<organism evidence="1 2">
    <name type="scientific">Polychaeton citri CBS 116435</name>
    <dbReference type="NCBI Taxonomy" id="1314669"/>
    <lineage>
        <taxon>Eukaryota</taxon>
        <taxon>Fungi</taxon>
        <taxon>Dikarya</taxon>
        <taxon>Ascomycota</taxon>
        <taxon>Pezizomycotina</taxon>
        <taxon>Dothideomycetes</taxon>
        <taxon>Dothideomycetidae</taxon>
        <taxon>Capnodiales</taxon>
        <taxon>Capnodiaceae</taxon>
        <taxon>Polychaeton</taxon>
    </lineage>
</organism>
<sequence length="79" mass="9090">MPNWREAYSFCLLNALLFSQTYLPWKYVSISYVLVFSYAPNRSRHDSAVFEGFILVLAKVQIPSCLHFKINLQGTISNA</sequence>
<evidence type="ECO:0000313" key="2">
    <source>
        <dbReference type="Proteomes" id="UP000799441"/>
    </source>
</evidence>
<accession>A0A9P4QB11</accession>
<keyword evidence="2" id="KW-1185">Reference proteome</keyword>
<evidence type="ECO:0000313" key="1">
    <source>
        <dbReference type="EMBL" id="KAF2722885.1"/>
    </source>
</evidence>
<dbReference type="EMBL" id="MU003779">
    <property type="protein sequence ID" value="KAF2722885.1"/>
    <property type="molecule type" value="Genomic_DNA"/>
</dbReference>
<proteinExistence type="predicted"/>
<dbReference type="Proteomes" id="UP000799441">
    <property type="component" value="Unassembled WGS sequence"/>
</dbReference>
<protein>
    <submittedName>
        <fullName evidence="1">Uncharacterized protein</fullName>
    </submittedName>
</protein>
<comment type="caution">
    <text evidence="1">The sequence shown here is derived from an EMBL/GenBank/DDBJ whole genome shotgun (WGS) entry which is preliminary data.</text>
</comment>
<gene>
    <name evidence="1" type="ORF">K431DRAFT_35972</name>
</gene>
<reference evidence="1" key="1">
    <citation type="journal article" date="2020" name="Stud. Mycol.">
        <title>101 Dothideomycetes genomes: a test case for predicting lifestyles and emergence of pathogens.</title>
        <authorList>
            <person name="Haridas S."/>
            <person name="Albert R."/>
            <person name="Binder M."/>
            <person name="Bloem J."/>
            <person name="Labutti K."/>
            <person name="Salamov A."/>
            <person name="Andreopoulos B."/>
            <person name="Baker S."/>
            <person name="Barry K."/>
            <person name="Bills G."/>
            <person name="Bluhm B."/>
            <person name="Cannon C."/>
            <person name="Castanera R."/>
            <person name="Culley D."/>
            <person name="Daum C."/>
            <person name="Ezra D."/>
            <person name="Gonzalez J."/>
            <person name="Henrissat B."/>
            <person name="Kuo A."/>
            <person name="Liang C."/>
            <person name="Lipzen A."/>
            <person name="Lutzoni F."/>
            <person name="Magnuson J."/>
            <person name="Mondo S."/>
            <person name="Nolan M."/>
            <person name="Ohm R."/>
            <person name="Pangilinan J."/>
            <person name="Park H.-J."/>
            <person name="Ramirez L."/>
            <person name="Alfaro M."/>
            <person name="Sun H."/>
            <person name="Tritt A."/>
            <person name="Yoshinaga Y."/>
            <person name="Zwiers L.-H."/>
            <person name="Turgeon B."/>
            <person name="Goodwin S."/>
            <person name="Spatafora J."/>
            <person name="Crous P."/>
            <person name="Grigoriev I."/>
        </authorList>
    </citation>
    <scope>NUCLEOTIDE SEQUENCE</scope>
    <source>
        <strain evidence="1">CBS 116435</strain>
    </source>
</reference>